<feature type="transmembrane region" description="Helical" evidence="1">
    <location>
        <begin position="528"/>
        <end position="552"/>
    </location>
</feature>
<evidence type="ECO:0000259" key="2">
    <source>
        <dbReference type="PROSITE" id="PS50181"/>
    </source>
</evidence>
<keyword evidence="1" id="KW-0812">Transmembrane</keyword>
<dbReference type="SMART" id="SM00256">
    <property type="entry name" value="FBOX"/>
    <property type="match status" value="1"/>
</dbReference>
<accession>A0A444XDQ3</accession>
<dbReference type="Pfam" id="PF24758">
    <property type="entry name" value="LRR_At5g56370"/>
    <property type="match status" value="1"/>
</dbReference>
<dbReference type="InterPro" id="IPR036047">
    <property type="entry name" value="F-box-like_dom_sf"/>
</dbReference>
<proteinExistence type="predicted"/>
<evidence type="ECO:0000256" key="1">
    <source>
        <dbReference type="SAM" id="Phobius"/>
    </source>
</evidence>
<keyword evidence="1" id="KW-0472">Membrane</keyword>
<dbReference type="InterPro" id="IPR053781">
    <property type="entry name" value="F-box_AtFBL13-like"/>
</dbReference>
<dbReference type="InterPro" id="IPR055411">
    <property type="entry name" value="LRR_FXL15/At3g58940/PEG3-like"/>
</dbReference>
<dbReference type="Proteomes" id="UP000289738">
    <property type="component" value="Chromosome B09"/>
</dbReference>
<dbReference type="Gene3D" id="3.80.10.10">
    <property type="entry name" value="Ribonuclease Inhibitor"/>
    <property type="match status" value="1"/>
</dbReference>
<feature type="domain" description="F-box" evidence="2">
    <location>
        <begin position="35"/>
        <end position="72"/>
    </location>
</feature>
<sequence>MKSGIFDYHNLTWFELFVSDILLLALKDTIMDEKMDHISGLPETLLHDILSRLPKKDAIKTSVLSKTWRETLYTFPILSICDRGSIRRSSKQKKDQQIKTFLDYGKQSLVRFSDQGLAIKEFKLKLSLTCYDLQLIYPDVDQWLKLASECDVQTLKLCLPTLKEDDPCLCYILHPGVIEARSLNKLVLKGRIRFDKEFLNPSVKFSSLCVLSLSYVLFDDEGAIEHVISHCPLIEQITLKWCYVYNPSRTKFSFMKSLGIHGLQKLKGVDIQGVEEVYIDAPNIEKIYYGAVSDEPSKISFDSCRNLRALTLMNMKIEFIITNEWFLHLFSKFPFLESLELIECFMFDIINISSGQLKALVLSNCSTMVKLEIDTPNLSSFRYYFAGDDLPSISFRQCSSQLQVNVHLHMFPPFLYQLGKFVKQFKPQKFLTWLSLSIRPDDDHYHDWEEEDDPYSFPATFPVPIIKHLVIRSVRGIQSNKYGLLVNRLFHSWYPETISLSLNPSHCSKAFIEVQHYLQNFYVISPPLHLAILVIFVFAFHQFKMLSVFLYLMPMKTKKRSLYLMPMEMKEKGKSCSYCHHKSKCWLHGFKDVKVTSSVKNDVNVVDFAHLKSILDRLSSSDNRNISFRLK</sequence>
<evidence type="ECO:0000313" key="3">
    <source>
        <dbReference type="EMBL" id="RYQ87871.1"/>
    </source>
</evidence>
<dbReference type="CDD" id="cd22160">
    <property type="entry name" value="F-box_AtFBL13-like"/>
    <property type="match status" value="1"/>
</dbReference>
<keyword evidence="1" id="KW-1133">Transmembrane helix</keyword>
<dbReference type="PROSITE" id="PS50181">
    <property type="entry name" value="FBOX"/>
    <property type="match status" value="1"/>
</dbReference>
<dbReference type="Pfam" id="PF00646">
    <property type="entry name" value="F-box"/>
    <property type="match status" value="1"/>
</dbReference>
<dbReference type="PANTHER" id="PTHR34145">
    <property type="entry name" value="OS02G0105600 PROTEIN"/>
    <property type="match status" value="1"/>
</dbReference>
<dbReference type="SUPFAM" id="SSF52047">
    <property type="entry name" value="RNI-like"/>
    <property type="match status" value="1"/>
</dbReference>
<gene>
    <name evidence="3" type="ORF">Ahy_B09g095412</name>
</gene>
<dbReference type="EMBL" id="SDMP01000019">
    <property type="protein sequence ID" value="RYQ87871.1"/>
    <property type="molecule type" value="Genomic_DNA"/>
</dbReference>
<dbReference type="SUPFAM" id="SSF81383">
    <property type="entry name" value="F-box domain"/>
    <property type="match status" value="1"/>
</dbReference>
<dbReference type="AlphaFoldDB" id="A0A444XDQ3"/>
<evidence type="ECO:0000313" key="4">
    <source>
        <dbReference type="Proteomes" id="UP000289738"/>
    </source>
</evidence>
<keyword evidence="4" id="KW-1185">Reference proteome</keyword>
<dbReference type="PANTHER" id="PTHR34145:SF28">
    <property type="entry name" value="F-BOX DOMAIN-CONTAINING PROTEIN"/>
    <property type="match status" value="1"/>
</dbReference>
<dbReference type="InterPro" id="IPR053772">
    <property type="entry name" value="At1g61320/At1g61330-like"/>
</dbReference>
<name>A0A444XDQ3_ARAHY</name>
<comment type="caution">
    <text evidence="3">The sequence shown here is derived from an EMBL/GenBank/DDBJ whole genome shotgun (WGS) entry which is preliminary data.</text>
</comment>
<dbReference type="InterPro" id="IPR032675">
    <property type="entry name" value="LRR_dom_sf"/>
</dbReference>
<dbReference type="InterPro" id="IPR001810">
    <property type="entry name" value="F-box_dom"/>
</dbReference>
<protein>
    <recommendedName>
        <fullName evidence="2">F-box domain-containing protein</fullName>
    </recommendedName>
</protein>
<organism evidence="3 4">
    <name type="scientific">Arachis hypogaea</name>
    <name type="common">Peanut</name>
    <dbReference type="NCBI Taxonomy" id="3818"/>
    <lineage>
        <taxon>Eukaryota</taxon>
        <taxon>Viridiplantae</taxon>
        <taxon>Streptophyta</taxon>
        <taxon>Embryophyta</taxon>
        <taxon>Tracheophyta</taxon>
        <taxon>Spermatophyta</taxon>
        <taxon>Magnoliopsida</taxon>
        <taxon>eudicotyledons</taxon>
        <taxon>Gunneridae</taxon>
        <taxon>Pentapetalae</taxon>
        <taxon>rosids</taxon>
        <taxon>fabids</taxon>
        <taxon>Fabales</taxon>
        <taxon>Fabaceae</taxon>
        <taxon>Papilionoideae</taxon>
        <taxon>50 kb inversion clade</taxon>
        <taxon>dalbergioids sensu lato</taxon>
        <taxon>Dalbergieae</taxon>
        <taxon>Pterocarpus clade</taxon>
        <taxon>Arachis</taxon>
    </lineage>
</organism>
<reference evidence="3 4" key="1">
    <citation type="submission" date="2019-01" db="EMBL/GenBank/DDBJ databases">
        <title>Sequencing of cultivated peanut Arachis hypogaea provides insights into genome evolution and oil improvement.</title>
        <authorList>
            <person name="Chen X."/>
        </authorList>
    </citation>
    <scope>NUCLEOTIDE SEQUENCE [LARGE SCALE GENOMIC DNA]</scope>
    <source>
        <strain evidence="4">cv. Fuhuasheng</strain>
        <tissue evidence="3">Leaves</tissue>
    </source>
</reference>